<protein>
    <submittedName>
        <fullName evidence="1">Uncharacterized protein</fullName>
    </submittedName>
</protein>
<dbReference type="AlphaFoldDB" id="A0A1C7NID8"/>
<keyword evidence="2" id="KW-1185">Reference proteome</keyword>
<accession>A0A1C7NID8</accession>
<name>A0A1C7NID8_9FUNG</name>
<sequence length="168" mass="19666">MIRFWSRITHQVRQEQDDCSFVDLLMSPTYTTHAERLEKVRQQTWSRLWKAELEQVNCISRRATCLLKYQLQQLTDTLCSIASPVKNSKEDQVNQAQYLASVALREWDTSFKQLDQILTSSTPIFSSSLTKMALSHQQNQEALKETLQKHHLSFQRHIQATIHASIQY</sequence>
<evidence type="ECO:0000313" key="2">
    <source>
        <dbReference type="Proteomes" id="UP000093000"/>
    </source>
</evidence>
<reference evidence="1 2" key="1">
    <citation type="submission" date="2016-03" db="EMBL/GenBank/DDBJ databases">
        <title>Choanephora cucurbitarum.</title>
        <authorList>
            <person name="Min B."/>
            <person name="Park H."/>
            <person name="Park J.-H."/>
            <person name="Shin H.-D."/>
            <person name="Choi I.-G."/>
        </authorList>
    </citation>
    <scope>NUCLEOTIDE SEQUENCE [LARGE SCALE GENOMIC DNA]</scope>
    <source>
        <strain evidence="1 2">KUS-F28377</strain>
    </source>
</reference>
<dbReference type="Proteomes" id="UP000093000">
    <property type="component" value="Unassembled WGS sequence"/>
</dbReference>
<comment type="caution">
    <text evidence="1">The sequence shown here is derived from an EMBL/GenBank/DDBJ whole genome shotgun (WGS) entry which is preliminary data.</text>
</comment>
<gene>
    <name evidence="1" type="ORF">A0J61_03153</name>
</gene>
<dbReference type="EMBL" id="LUGH01000131">
    <property type="protein sequence ID" value="OBZ88795.1"/>
    <property type="molecule type" value="Genomic_DNA"/>
</dbReference>
<dbReference type="InParanoid" id="A0A1C7NID8"/>
<evidence type="ECO:0000313" key="1">
    <source>
        <dbReference type="EMBL" id="OBZ88795.1"/>
    </source>
</evidence>
<organism evidence="1 2">
    <name type="scientific">Choanephora cucurbitarum</name>
    <dbReference type="NCBI Taxonomy" id="101091"/>
    <lineage>
        <taxon>Eukaryota</taxon>
        <taxon>Fungi</taxon>
        <taxon>Fungi incertae sedis</taxon>
        <taxon>Mucoromycota</taxon>
        <taxon>Mucoromycotina</taxon>
        <taxon>Mucoromycetes</taxon>
        <taxon>Mucorales</taxon>
        <taxon>Mucorineae</taxon>
        <taxon>Choanephoraceae</taxon>
        <taxon>Choanephoroideae</taxon>
        <taxon>Choanephora</taxon>
    </lineage>
</organism>
<proteinExistence type="predicted"/>
<dbReference type="OrthoDB" id="2358609at2759"/>